<evidence type="ECO:0000313" key="1">
    <source>
        <dbReference type="EMBL" id="MFC5823809.1"/>
    </source>
</evidence>
<dbReference type="RefSeq" id="WP_379513340.1">
    <property type="nucleotide sequence ID" value="NZ_JBHSPA010000011.1"/>
</dbReference>
<sequence>MVGQVAVGILGDSDTILVARPPMELSQRTPELEILTIPLPVSEHALIERLEIRTTTLYGLTDDRKPILAVLRLAQNSRYAAQIRRYDPEAVADRMRENGGDFTEALEHTRAVPEHTGVITQRQLREADRAEAVQRAAKLRTRTYESIEELTKAICVYPLLCVCPRDVNEEGEPS</sequence>
<organism evidence="1 2">
    <name type="scientific">Nonomuraea insulae</name>
    <dbReference type="NCBI Taxonomy" id="1616787"/>
    <lineage>
        <taxon>Bacteria</taxon>
        <taxon>Bacillati</taxon>
        <taxon>Actinomycetota</taxon>
        <taxon>Actinomycetes</taxon>
        <taxon>Streptosporangiales</taxon>
        <taxon>Streptosporangiaceae</taxon>
        <taxon>Nonomuraea</taxon>
    </lineage>
</organism>
<proteinExistence type="predicted"/>
<keyword evidence="2" id="KW-1185">Reference proteome</keyword>
<evidence type="ECO:0000313" key="2">
    <source>
        <dbReference type="Proteomes" id="UP001596058"/>
    </source>
</evidence>
<dbReference type="Proteomes" id="UP001596058">
    <property type="component" value="Unassembled WGS sequence"/>
</dbReference>
<gene>
    <name evidence="1" type="ORF">ACFPZ3_08120</name>
</gene>
<reference evidence="2" key="1">
    <citation type="journal article" date="2019" name="Int. J. Syst. Evol. Microbiol.">
        <title>The Global Catalogue of Microorganisms (GCM) 10K type strain sequencing project: providing services to taxonomists for standard genome sequencing and annotation.</title>
        <authorList>
            <consortium name="The Broad Institute Genomics Platform"/>
            <consortium name="The Broad Institute Genome Sequencing Center for Infectious Disease"/>
            <person name="Wu L."/>
            <person name="Ma J."/>
        </authorList>
    </citation>
    <scope>NUCLEOTIDE SEQUENCE [LARGE SCALE GENOMIC DNA]</scope>
    <source>
        <strain evidence="2">CCUG 53903</strain>
    </source>
</reference>
<comment type="caution">
    <text evidence="1">The sequence shown here is derived from an EMBL/GenBank/DDBJ whole genome shotgun (WGS) entry which is preliminary data.</text>
</comment>
<accession>A0ABW1CDL5</accession>
<name>A0ABW1CDL5_9ACTN</name>
<dbReference type="EMBL" id="JBHSPA010000011">
    <property type="protein sequence ID" value="MFC5823809.1"/>
    <property type="molecule type" value="Genomic_DNA"/>
</dbReference>
<protein>
    <submittedName>
        <fullName evidence="1">Uncharacterized protein</fullName>
    </submittedName>
</protein>